<protein>
    <submittedName>
        <fullName evidence="1">Uncharacterized protein</fullName>
    </submittedName>
</protein>
<proteinExistence type="predicted"/>
<name>A0A222FN87_9GAMM</name>
<keyword evidence="2" id="KW-1185">Reference proteome</keyword>
<evidence type="ECO:0000313" key="1">
    <source>
        <dbReference type="EMBL" id="ASP40219.1"/>
    </source>
</evidence>
<dbReference type="AlphaFoldDB" id="A0A222FN87"/>
<dbReference type="EMBL" id="CP022530">
    <property type="protein sequence ID" value="ASP40219.1"/>
    <property type="molecule type" value="Genomic_DNA"/>
</dbReference>
<gene>
    <name evidence="1" type="ORF">CHH28_16725</name>
</gene>
<sequence>MGNYDQDSADKEEVYSHLCSAYAKGKSYEHLYEIKQAESDRIFHEINAVLLDLGRDVLRSVSDITAPFPINQYAAKGIADANNTSEIISAVDRTVTAMSALGAGSKMLHEPRSSYPQGSAPEAEEKERILAFFRMNNALAEGEVDADTVLDFLSNPESSEAATQMTGSTIASSEFNKVITKAMQLGIDAATPALIKKVAEYVFNVSTTIPLPPLNKMTDAHCIILNKSPYTFEFINDNTKHGKGLSLVNSIPGAIASYPWLADGKEEETYFSTGYICCSKRDSALIGVEYGVQFKSEEIETTFNLGISVPLMSGHNKVLVNLDGDVSATEISEDIEKHGSDKSMYNSNEYVSVEARISSGSGGEPRVVVIIEAVES</sequence>
<reference evidence="1 2" key="1">
    <citation type="submission" date="2017-07" db="EMBL/GenBank/DDBJ databases">
        <title>Annotated genome sequence of Bacterioplanes sanyensis isolated from Red Sea.</title>
        <authorList>
            <person name="Rehman Z.U."/>
        </authorList>
    </citation>
    <scope>NUCLEOTIDE SEQUENCE [LARGE SCALE GENOMIC DNA]</scope>
    <source>
        <strain evidence="1 2">NV9</strain>
    </source>
</reference>
<dbReference type="KEGG" id="bsan:CHH28_16725"/>
<dbReference type="OrthoDB" id="2729623at2"/>
<accession>A0A222FN87</accession>
<evidence type="ECO:0000313" key="2">
    <source>
        <dbReference type="Proteomes" id="UP000202440"/>
    </source>
</evidence>
<dbReference type="Proteomes" id="UP000202440">
    <property type="component" value="Chromosome"/>
</dbReference>
<organism evidence="1 2">
    <name type="scientific">Bacterioplanes sanyensis</name>
    <dbReference type="NCBI Taxonomy" id="1249553"/>
    <lineage>
        <taxon>Bacteria</taxon>
        <taxon>Pseudomonadati</taxon>
        <taxon>Pseudomonadota</taxon>
        <taxon>Gammaproteobacteria</taxon>
        <taxon>Oceanospirillales</taxon>
        <taxon>Oceanospirillaceae</taxon>
        <taxon>Bacterioplanes</taxon>
    </lineage>
</organism>
<dbReference type="RefSeq" id="WP_094061388.1">
    <property type="nucleotide sequence ID" value="NZ_CP022530.1"/>
</dbReference>